<gene>
    <name evidence="2" type="ORF">AJAP_09350</name>
</gene>
<dbReference type="Gene3D" id="1.20.1290.10">
    <property type="entry name" value="AhpD-like"/>
    <property type="match status" value="1"/>
</dbReference>
<organism evidence="2 3">
    <name type="scientific">Amycolatopsis japonica</name>
    <dbReference type="NCBI Taxonomy" id="208439"/>
    <lineage>
        <taxon>Bacteria</taxon>
        <taxon>Bacillati</taxon>
        <taxon>Actinomycetota</taxon>
        <taxon>Actinomycetes</taxon>
        <taxon>Pseudonocardiales</taxon>
        <taxon>Pseudonocardiaceae</taxon>
        <taxon>Amycolatopsis</taxon>
        <taxon>Amycolatopsis japonica group</taxon>
    </lineage>
</organism>
<dbReference type="Pfam" id="PF02627">
    <property type="entry name" value="CMD"/>
    <property type="match status" value="1"/>
</dbReference>
<dbReference type="HOGENOM" id="CLU_070025_3_1_11"/>
<dbReference type="GO" id="GO:0051920">
    <property type="term" value="F:peroxiredoxin activity"/>
    <property type="evidence" value="ECO:0007669"/>
    <property type="project" value="InterPro"/>
</dbReference>
<protein>
    <submittedName>
        <fullName evidence="2">4-carboxymuconolactone decarboxylase</fullName>
    </submittedName>
</protein>
<dbReference type="InterPro" id="IPR052512">
    <property type="entry name" value="4CMD/NDH-1_regulator"/>
</dbReference>
<dbReference type="AlphaFoldDB" id="A0A075UQJ8"/>
<dbReference type="PANTHER" id="PTHR33570:SF2">
    <property type="entry name" value="CARBOXYMUCONOLACTONE DECARBOXYLASE-LIKE DOMAIN-CONTAINING PROTEIN"/>
    <property type="match status" value="1"/>
</dbReference>
<dbReference type="InterPro" id="IPR029032">
    <property type="entry name" value="AhpD-like"/>
</dbReference>
<dbReference type="eggNOG" id="COG0599">
    <property type="taxonomic scope" value="Bacteria"/>
</dbReference>
<dbReference type="RefSeq" id="WP_038509685.1">
    <property type="nucleotide sequence ID" value="NZ_CP008953.1"/>
</dbReference>
<keyword evidence="3" id="KW-1185">Reference proteome</keyword>
<sequence length="134" mass="14598">MSEDPYETGMRVRREVLGDEHVDRAVARTTEFSRPFQDYITRGAWGSVWSRDGLDRKTRSCVTLAALTALHAHDELAMHVRAAVHNGLTAQEISEVLLHTAVYAGAPAANAAFAVAQRVLAELGEPAARKEGDS</sequence>
<evidence type="ECO:0000313" key="3">
    <source>
        <dbReference type="Proteomes" id="UP000028492"/>
    </source>
</evidence>
<dbReference type="STRING" id="208439.AJAP_09350"/>
<proteinExistence type="predicted"/>
<dbReference type="Proteomes" id="UP000028492">
    <property type="component" value="Chromosome"/>
</dbReference>
<dbReference type="InterPro" id="IPR012788">
    <property type="entry name" value="Decarb_PcaC"/>
</dbReference>
<dbReference type="PANTHER" id="PTHR33570">
    <property type="entry name" value="4-CARBOXYMUCONOLACTONE DECARBOXYLASE FAMILY PROTEIN"/>
    <property type="match status" value="1"/>
</dbReference>
<dbReference type="NCBIfam" id="TIGR02425">
    <property type="entry name" value="decarb_PcaC"/>
    <property type="match status" value="1"/>
</dbReference>
<dbReference type="InterPro" id="IPR003779">
    <property type="entry name" value="CMD-like"/>
</dbReference>
<evidence type="ECO:0000259" key="1">
    <source>
        <dbReference type="Pfam" id="PF02627"/>
    </source>
</evidence>
<reference evidence="2 3" key="1">
    <citation type="journal article" date="2014" name="J. Biotechnol.">
        <title>Complete genome sequence of the actinobacterium Amycolatopsis japonica MG417-CF17(T) (=DSM 44213T) producing (S,S)-N,N'-ethylenediaminedisuccinic acid.</title>
        <authorList>
            <person name="Stegmann E."/>
            <person name="Albersmeier A."/>
            <person name="Spohn M."/>
            <person name="Gert H."/>
            <person name="Weber T."/>
            <person name="Wohlleben W."/>
            <person name="Kalinowski J."/>
            <person name="Ruckert C."/>
        </authorList>
    </citation>
    <scope>NUCLEOTIDE SEQUENCE [LARGE SCALE GENOMIC DNA]</scope>
    <source>
        <strain evidence="3">MG417-CF17 (DSM 44213)</strain>
    </source>
</reference>
<dbReference type="EMBL" id="CP008953">
    <property type="protein sequence ID" value="AIG74769.1"/>
    <property type="molecule type" value="Genomic_DNA"/>
</dbReference>
<dbReference type="SUPFAM" id="SSF69118">
    <property type="entry name" value="AhpD-like"/>
    <property type="match status" value="1"/>
</dbReference>
<evidence type="ECO:0000313" key="2">
    <source>
        <dbReference type="EMBL" id="AIG74769.1"/>
    </source>
</evidence>
<feature type="domain" description="Carboxymuconolactone decarboxylase-like" evidence="1">
    <location>
        <begin position="36"/>
        <end position="117"/>
    </location>
</feature>
<dbReference type="KEGG" id="aja:AJAP_09350"/>
<name>A0A075UQJ8_9PSEU</name>
<accession>A0A075UQJ8</accession>